<proteinExistence type="predicted"/>
<gene>
    <name evidence="1" type="ORF">GCM10023196_050830</name>
</gene>
<keyword evidence="2" id="KW-1185">Reference proteome</keyword>
<dbReference type="Proteomes" id="UP001501442">
    <property type="component" value="Unassembled WGS sequence"/>
</dbReference>
<evidence type="ECO:0000313" key="1">
    <source>
        <dbReference type="EMBL" id="GAA4629487.1"/>
    </source>
</evidence>
<dbReference type="RefSeq" id="WP_345433495.1">
    <property type="nucleotide sequence ID" value="NZ_BAABHK010000007.1"/>
</dbReference>
<reference evidence="2" key="1">
    <citation type="journal article" date="2019" name="Int. J. Syst. Evol. Microbiol.">
        <title>The Global Catalogue of Microorganisms (GCM) 10K type strain sequencing project: providing services to taxonomists for standard genome sequencing and annotation.</title>
        <authorList>
            <consortium name="The Broad Institute Genomics Platform"/>
            <consortium name="The Broad Institute Genome Sequencing Center for Infectious Disease"/>
            <person name="Wu L."/>
            <person name="Ma J."/>
        </authorList>
    </citation>
    <scope>NUCLEOTIDE SEQUENCE [LARGE SCALE GENOMIC DNA]</scope>
    <source>
        <strain evidence="2">JCM 17939</strain>
    </source>
</reference>
<name>A0ABP8UF41_9ACTN</name>
<organism evidence="1 2">
    <name type="scientific">Actinoallomurus vinaceus</name>
    <dbReference type="NCBI Taxonomy" id="1080074"/>
    <lineage>
        <taxon>Bacteria</taxon>
        <taxon>Bacillati</taxon>
        <taxon>Actinomycetota</taxon>
        <taxon>Actinomycetes</taxon>
        <taxon>Streptosporangiales</taxon>
        <taxon>Thermomonosporaceae</taxon>
        <taxon>Actinoallomurus</taxon>
    </lineage>
</organism>
<protein>
    <submittedName>
        <fullName evidence="1">Uncharacterized protein</fullName>
    </submittedName>
</protein>
<comment type="caution">
    <text evidence="1">The sequence shown here is derived from an EMBL/GenBank/DDBJ whole genome shotgun (WGS) entry which is preliminary data.</text>
</comment>
<evidence type="ECO:0000313" key="2">
    <source>
        <dbReference type="Proteomes" id="UP001501442"/>
    </source>
</evidence>
<accession>A0ABP8UF41</accession>
<sequence>MRVANLAGRAVLLAGGGTIDIEKGIRGRSVTVMGPTGEAT</sequence>
<dbReference type="EMBL" id="BAABHK010000007">
    <property type="protein sequence ID" value="GAA4629487.1"/>
    <property type="molecule type" value="Genomic_DNA"/>
</dbReference>